<evidence type="ECO:0000256" key="3">
    <source>
        <dbReference type="SAM" id="Phobius"/>
    </source>
</evidence>
<dbReference type="GO" id="GO:0070062">
    <property type="term" value="C:extracellular exosome"/>
    <property type="evidence" value="ECO:0007669"/>
    <property type="project" value="TreeGrafter"/>
</dbReference>
<keyword evidence="3" id="KW-0472">Membrane</keyword>
<keyword evidence="2" id="KW-0802">TPR repeat</keyword>
<dbReference type="PANTHER" id="PTHR44314:SF1">
    <property type="entry name" value="CILIA- AND FLAGELLA-ASSOCIATED PROTEIN 70"/>
    <property type="match status" value="1"/>
</dbReference>
<dbReference type="GO" id="GO:0060271">
    <property type="term" value="P:cilium assembly"/>
    <property type="evidence" value="ECO:0007669"/>
    <property type="project" value="TreeGrafter"/>
</dbReference>
<proteinExistence type="predicted"/>
<dbReference type="GO" id="GO:0003341">
    <property type="term" value="P:cilium movement"/>
    <property type="evidence" value="ECO:0007669"/>
    <property type="project" value="TreeGrafter"/>
</dbReference>
<dbReference type="InterPro" id="IPR011990">
    <property type="entry name" value="TPR-like_helical_dom_sf"/>
</dbReference>
<evidence type="ECO:0000256" key="1">
    <source>
        <dbReference type="ARBA" id="ARBA00022737"/>
    </source>
</evidence>
<evidence type="ECO:0000256" key="2">
    <source>
        <dbReference type="ARBA" id="ARBA00022803"/>
    </source>
</evidence>
<evidence type="ECO:0000313" key="4">
    <source>
        <dbReference type="EMBL" id="GIM03795.1"/>
    </source>
</evidence>
<evidence type="ECO:0000313" key="5">
    <source>
        <dbReference type="Proteomes" id="UP000722791"/>
    </source>
</evidence>
<dbReference type="GO" id="GO:0031514">
    <property type="term" value="C:motile cilium"/>
    <property type="evidence" value="ECO:0007669"/>
    <property type="project" value="TreeGrafter"/>
</dbReference>
<name>A0A8J4GBJ3_9CHLO</name>
<keyword evidence="3" id="KW-0812">Transmembrane</keyword>
<dbReference type="Gene3D" id="1.25.40.10">
    <property type="entry name" value="Tetratricopeptide repeat domain"/>
    <property type="match status" value="1"/>
</dbReference>
<keyword evidence="1" id="KW-0677">Repeat</keyword>
<feature type="transmembrane region" description="Helical" evidence="3">
    <location>
        <begin position="23"/>
        <end position="45"/>
    </location>
</feature>
<dbReference type="EMBL" id="BNCQ01000014">
    <property type="protein sequence ID" value="GIM03795.1"/>
    <property type="molecule type" value="Genomic_DNA"/>
</dbReference>
<organism evidence="4 5">
    <name type="scientific">Volvox reticuliferus</name>
    <dbReference type="NCBI Taxonomy" id="1737510"/>
    <lineage>
        <taxon>Eukaryota</taxon>
        <taxon>Viridiplantae</taxon>
        <taxon>Chlorophyta</taxon>
        <taxon>core chlorophytes</taxon>
        <taxon>Chlorophyceae</taxon>
        <taxon>CS clade</taxon>
        <taxon>Chlamydomonadales</taxon>
        <taxon>Volvocaceae</taxon>
        <taxon>Volvox</taxon>
    </lineage>
</organism>
<reference evidence="4" key="1">
    <citation type="journal article" date="2021" name="Proc. Natl. Acad. Sci. U.S.A.">
        <title>Three genomes in the algal genus Volvox reveal the fate of a haploid sex-determining region after a transition to homothallism.</title>
        <authorList>
            <person name="Yamamoto K."/>
            <person name="Hamaji T."/>
            <person name="Kawai-Toyooka H."/>
            <person name="Matsuzaki R."/>
            <person name="Takahashi F."/>
            <person name="Nishimura Y."/>
            <person name="Kawachi M."/>
            <person name="Noguchi H."/>
            <person name="Minakuchi Y."/>
            <person name="Umen J.G."/>
            <person name="Toyoda A."/>
            <person name="Nozaki H."/>
        </authorList>
    </citation>
    <scope>NUCLEOTIDE SEQUENCE</scope>
    <source>
        <strain evidence="4">NIES-3785</strain>
    </source>
</reference>
<keyword evidence="3" id="KW-1133">Transmembrane helix</keyword>
<gene>
    <name evidence="4" type="ORF">Vretimale_8486</name>
</gene>
<sequence>MPFGSIRFVCSCELYVFGSPSGLPVVCVYVCMCIYVACLWIHVWVEAYLHPTYPVRLQEYLDEARQQGLVTQVELPVWLELAGCYVARGQHRYAADVYLLGAAAAPRCAALWRGAGECFALEGDLASADMCLTEANVLDPEDPRPWGWLALVALKEGRQEDAEKALSFGLRCGLDDVRVLSQIADEYKATGQLRDQQRVLQELANKLQPQSFALRAELVRCLAAQHMGPEAAREVAAARELASSEEEMAEVAEMEETLRGMAS</sequence>
<dbReference type="AlphaFoldDB" id="A0A8J4GBJ3"/>
<protein>
    <submittedName>
        <fullName evidence="4">Uncharacterized protein</fullName>
    </submittedName>
</protein>
<dbReference type="PANTHER" id="PTHR44314">
    <property type="entry name" value="CILIA- AND FLAGELLA-ASSOCIATED PROTEIN 70"/>
    <property type="match status" value="1"/>
</dbReference>
<dbReference type="Proteomes" id="UP000722791">
    <property type="component" value="Unassembled WGS sequence"/>
</dbReference>
<dbReference type="SUPFAM" id="SSF48452">
    <property type="entry name" value="TPR-like"/>
    <property type="match status" value="1"/>
</dbReference>
<accession>A0A8J4GBJ3</accession>
<comment type="caution">
    <text evidence="4">The sequence shown here is derived from an EMBL/GenBank/DDBJ whole genome shotgun (WGS) entry which is preliminary data.</text>
</comment>
<dbReference type="InterPro" id="IPR052628">
    <property type="entry name" value="CFAP70"/>
</dbReference>